<dbReference type="PANTHER" id="PTHR32022:SF10">
    <property type="entry name" value="D-GLUTAMATE CYCLASE, MITOCHONDRIAL"/>
    <property type="match status" value="1"/>
</dbReference>
<dbReference type="EMBL" id="HADZ01017125">
    <property type="protein sequence ID" value="SBP81066.1"/>
    <property type="molecule type" value="Transcribed_RNA"/>
</dbReference>
<sequence>MLSAGRVARCSVAVSRSIYSSARKKGYQQANVVILPSLLANDFEAFCRSNPAPLPLLYRSQSGETSCDPLATDADIRSDIPQYCVYEEGQLVKTVSSLQSYSGQSTTGSALQAVKSGSLSDMVSFYLGCSFGFEGKLKEAGIPVRNVDQGRNVSMYRLF</sequence>
<evidence type="ECO:0000313" key="3">
    <source>
        <dbReference type="EMBL" id="SBP81066.1"/>
    </source>
</evidence>
<reference evidence="3" key="1">
    <citation type="submission" date="2016-05" db="EMBL/GenBank/DDBJ databases">
        <authorList>
            <person name="Lavstsen T."/>
            <person name="Jespersen J.S."/>
        </authorList>
    </citation>
    <scope>NUCLEOTIDE SEQUENCE</scope>
    <source>
        <tissue evidence="3">Brain</tissue>
    </source>
</reference>
<dbReference type="GO" id="GO:0047820">
    <property type="term" value="F:D-glutamate cyclase activity"/>
    <property type="evidence" value="ECO:0007669"/>
    <property type="project" value="TreeGrafter"/>
</dbReference>
<dbReference type="SUPFAM" id="SSF160920">
    <property type="entry name" value="PSTPO5379-like"/>
    <property type="match status" value="1"/>
</dbReference>
<dbReference type="GO" id="GO:0006536">
    <property type="term" value="P:glutamate metabolic process"/>
    <property type="evidence" value="ECO:0007669"/>
    <property type="project" value="TreeGrafter"/>
</dbReference>
<dbReference type="AlphaFoldDB" id="A0A1A8CQS3"/>
<proteinExistence type="inferred from homology"/>
<protein>
    <submittedName>
        <fullName evidence="3">Chromosome 14 open reading frame 159</fullName>
    </submittedName>
</protein>
<keyword evidence="2" id="KW-0456">Lyase</keyword>
<dbReference type="Gene3D" id="3.40.1640.10">
    <property type="entry name" value="PSTPO5379-like"/>
    <property type="match status" value="1"/>
</dbReference>
<dbReference type="PANTHER" id="PTHR32022">
    <property type="entry name" value="D-GLUTAMATE CYCLASE, MITOCHONDRIAL"/>
    <property type="match status" value="1"/>
</dbReference>
<evidence type="ECO:0000256" key="1">
    <source>
        <dbReference type="ARBA" id="ARBA00007896"/>
    </source>
</evidence>
<dbReference type="FunFam" id="3.40.1640.10:FF:000001">
    <property type="entry name" value="D-glutamate cyclase, mitochondrial"/>
    <property type="match status" value="1"/>
</dbReference>
<accession>A0A1A8CQS3</accession>
<dbReference type="InterPro" id="IPR009906">
    <property type="entry name" value="D-Glu_cyclase"/>
</dbReference>
<organism evidence="3">
    <name type="scientific">Nothobranchius kadleci</name>
    <name type="common">African annual killifish</name>
    <dbReference type="NCBI Taxonomy" id="1051664"/>
    <lineage>
        <taxon>Eukaryota</taxon>
        <taxon>Metazoa</taxon>
        <taxon>Chordata</taxon>
        <taxon>Craniata</taxon>
        <taxon>Vertebrata</taxon>
        <taxon>Euteleostomi</taxon>
        <taxon>Actinopterygii</taxon>
        <taxon>Neopterygii</taxon>
        <taxon>Teleostei</taxon>
        <taxon>Neoteleostei</taxon>
        <taxon>Acanthomorphata</taxon>
        <taxon>Ovalentaria</taxon>
        <taxon>Atherinomorphae</taxon>
        <taxon>Cyprinodontiformes</taxon>
        <taxon>Nothobranchiidae</taxon>
        <taxon>Nothobranchius</taxon>
    </lineage>
</organism>
<comment type="similarity">
    <text evidence="1">Belongs to the D-glutamate cyclase family.</text>
</comment>
<reference evidence="3" key="2">
    <citation type="submission" date="2016-06" db="EMBL/GenBank/DDBJ databases">
        <title>The genome of a short-lived fish provides insights into sex chromosome evolution and the genetic control of aging.</title>
        <authorList>
            <person name="Reichwald K."/>
            <person name="Felder M."/>
            <person name="Petzold A."/>
            <person name="Koch P."/>
            <person name="Groth M."/>
            <person name="Platzer M."/>
        </authorList>
    </citation>
    <scope>NUCLEOTIDE SEQUENCE</scope>
    <source>
        <tissue evidence="3">Brain</tissue>
    </source>
</reference>
<evidence type="ECO:0000256" key="2">
    <source>
        <dbReference type="ARBA" id="ARBA00023239"/>
    </source>
</evidence>
<dbReference type="Pfam" id="PF07286">
    <property type="entry name" value="D-Glu_cyclase"/>
    <property type="match status" value="1"/>
</dbReference>
<gene>
    <name evidence="3" type="primary">C17H14ORF159</name>
</gene>
<dbReference type="InterPro" id="IPR038021">
    <property type="entry name" value="Putative_hydro-lyase"/>
</dbReference>
<name>A0A1A8CQS3_NOTKA</name>